<reference evidence="10" key="1">
    <citation type="journal article" date="2019" name="Int. J. Syst. Evol. Microbiol.">
        <title>The Global Catalogue of Microorganisms (GCM) 10K type strain sequencing project: providing services to taxonomists for standard genome sequencing and annotation.</title>
        <authorList>
            <consortium name="The Broad Institute Genomics Platform"/>
            <consortium name="The Broad Institute Genome Sequencing Center for Infectious Disease"/>
            <person name="Wu L."/>
            <person name="Ma J."/>
        </authorList>
    </citation>
    <scope>NUCLEOTIDE SEQUENCE [LARGE SCALE GENOMIC DNA]</scope>
    <source>
        <strain evidence="10">KCTC 42739</strain>
    </source>
</reference>
<evidence type="ECO:0000256" key="3">
    <source>
        <dbReference type="PROSITE-ProRule" id="PRU00284"/>
    </source>
</evidence>
<organism evidence="9 10">
    <name type="scientific">Sphingomonas hylomeconis</name>
    <dbReference type="NCBI Taxonomy" id="1395958"/>
    <lineage>
        <taxon>Bacteria</taxon>
        <taxon>Pseudomonadati</taxon>
        <taxon>Pseudomonadota</taxon>
        <taxon>Alphaproteobacteria</taxon>
        <taxon>Sphingomonadales</taxon>
        <taxon>Sphingomonadaceae</taxon>
        <taxon>Sphingomonas</taxon>
    </lineage>
</organism>
<comment type="caution">
    <text evidence="9">The sequence shown here is derived from an EMBL/GenBank/DDBJ whole genome shotgun (WGS) entry which is preliminary data.</text>
</comment>
<keyword evidence="6" id="KW-1133">Transmembrane helix</keyword>
<evidence type="ECO:0000256" key="1">
    <source>
        <dbReference type="ARBA" id="ARBA00022500"/>
    </source>
</evidence>
<dbReference type="Pfam" id="PF00672">
    <property type="entry name" value="HAMP"/>
    <property type="match status" value="1"/>
</dbReference>
<dbReference type="InterPro" id="IPR051310">
    <property type="entry name" value="MCP_chemotaxis"/>
</dbReference>
<evidence type="ECO:0000313" key="10">
    <source>
        <dbReference type="Proteomes" id="UP001595713"/>
    </source>
</evidence>
<dbReference type="Gene3D" id="1.10.287.950">
    <property type="entry name" value="Methyl-accepting chemotaxis protein"/>
    <property type="match status" value="1"/>
</dbReference>
<comment type="similarity">
    <text evidence="2">Belongs to the methyl-accepting chemotaxis (MCP) protein family.</text>
</comment>
<feature type="transmembrane region" description="Helical" evidence="6">
    <location>
        <begin position="6"/>
        <end position="29"/>
    </location>
</feature>
<keyword evidence="1" id="KW-0145">Chemotaxis</keyword>
<feature type="domain" description="Methyl-accepting transducer" evidence="7">
    <location>
        <begin position="332"/>
        <end position="561"/>
    </location>
</feature>
<dbReference type="InterPro" id="IPR004090">
    <property type="entry name" value="Chemotax_Me-accpt_rcpt"/>
</dbReference>
<keyword evidence="4" id="KW-0175">Coiled coil</keyword>
<dbReference type="SUPFAM" id="SSF158472">
    <property type="entry name" value="HAMP domain-like"/>
    <property type="match status" value="1"/>
</dbReference>
<dbReference type="PANTHER" id="PTHR43531">
    <property type="entry name" value="PROTEIN ICFG"/>
    <property type="match status" value="1"/>
</dbReference>
<dbReference type="Gene3D" id="6.10.340.10">
    <property type="match status" value="1"/>
</dbReference>
<evidence type="ECO:0000259" key="7">
    <source>
        <dbReference type="PROSITE" id="PS50111"/>
    </source>
</evidence>
<dbReference type="PROSITE" id="PS50111">
    <property type="entry name" value="CHEMOTAXIS_TRANSDUC_2"/>
    <property type="match status" value="1"/>
</dbReference>
<sequence>MNAFANLKIAAKIAALMLMLGAVTMALVLNGSSRLQSVSDGYADLVEGRVSNALRLADVSRLAGNIVYNGYKTMAYDGRSKIAVDAAEKIQQDYAEARKSLREVASAEPANAAAIANIDTLLVDLADVTSRAARLGLANDNEQARTTLARADLVATRLHDELQQFIDSSARSRAATSSALRDGAASTSRGLILLGLAGIAVAIGTGVFLTRRTISGPLVAIGQSMRSLASGNVGIEIRGNHRRDEVGSMATALEVLRGNAEQQARDVEIKRQAEADLKMVIDTVSSHLEMMAKGDLTRPIAADFPESYAGLKRYYNGALSSLRELIGAVSESSRSIAAGSREIEQASEDLARRTEASAASLEETSAAVTQINDRLRKGADDSQRTVERADQAIATVGSGRGTAGEAVQAMHRVADSAKGIDSVIEGLDKIAFQTRVLAMNAAVEAGRAGESGRGFAVVADLVGQLAMRSEEEARHAREQLTTTQNDVGLAVEAVQKVDNALVAISRDVTVVHELLGAMSTDNVAQAAAIEQISSAIQNMDQATQQNAAMVEEASAAARNLNGEVTVLTHKTSAFVIDQGARAAPPALAAPGKASVSAPGHGGHNGAVRPAALRNSQTVSAAAPAAPVAATQATRSIATTAQGYLSPVKPLPAAALPALVRSTDDWDEF</sequence>
<evidence type="ECO:0000313" key="9">
    <source>
        <dbReference type="EMBL" id="MFC3578691.1"/>
    </source>
</evidence>
<feature type="region of interest" description="Disordered" evidence="5">
    <location>
        <begin position="587"/>
        <end position="608"/>
    </location>
</feature>
<feature type="transmembrane region" description="Helical" evidence="6">
    <location>
        <begin position="191"/>
        <end position="209"/>
    </location>
</feature>
<keyword evidence="6" id="KW-0812">Transmembrane</keyword>
<dbReference type="PRINTS" id="PR00260">
    <property type="entry name" value="CHEMTRNSDUCR"/>
</dbReference>
<dbReference type="PROSITE" id="PS50885">
    <property type="entry name" value="HAMP"/>
    <property type="match status" value="2"/>
</dbReference>
<dbReference type="Pfam" id="PF00015">
    <property type="entry name" value="MCPsignal"/>
    <property type="match status" value="1"/>
</dbReference>
<feature type="domain" description="HAMP" evidence="8">
    <location>
        <begin position="275"/>
        <end position="327"/>
    </location>
</feature>
<feature type="coiled-coil region" evidence="4">
    <location>
        <begin position="532"/>
        <end position="559"/>
    </location>
</feature>
<name>A0ABV7SQS8_9SPHN</name>
<evidence type="ECO:0000256" key="5">
    <source>
        <dbReference type="SAM" id="MobiDB-lite"/>
    </source>
</evidence>
<evidence type="ECO:0000259" key="8">
    <source>
        <dbReference type="PROSITE" id="PS50885"/>
    </source>
</evidence>
<dbReference type="SUPFAM" id="SSF58104">
    <property type="entry name" value="Methyl-accepting chemotaxis protein (MCP) signaling domain"/>
    <property type="match status" value="1"/>
</dbReference>
<keyword evidence="10" id="KW-1185">Reference proteome</keyword>
<gene>
    <name evidence="9" type="ORF">ACFONA_00815</name>
</gene>
<evidence type="ECO:0000256" key="6">
    <source>
        <dbReference type="SAM" id="Phobius"/>
    </source>
</evidence>
<protein>
    <submittedName>
        <fullName evidence="9">Methyl-accepting chemotaxis protein</fullName>
    </submittedName>
</protein>
<dbReference type="InterPro" id="IPR004089">
    <property type="entry name" value="MCPsignal_dom"/>
</dbReference>
<evidence type="ECO:0000256" key="2">
    <source>
        <dbReference type="ARBA" id="ARBA00029447"/>
    </source>
</evidence>
<dbReference type="SMART" id="SM00283">
    <property type="entry name" value="MA"/>
    <property type="match status" value="1"/>
</dbReference>
<dbReference type="SMART" id="SM00304">
    <property type="entry name" value="HAMP"/>
    <property type="match status" value="2"/>
</dbReference>
<dbReference type="InterPro" id="IPR003660">
    <property type="entry name" value="HAMP_dom"/>
</dbReference>
<evidence type="ECO:0000256" key="4">
    <source>
        <dbReference type="SAM" id="Coils"/>
    </source>
</evidence>
<dbReference type="PANTHER" id="PTHR43531:SF11">
    <property type="entry name" value="METHYL-ACCEPTING CHEMOTAXIS PROTEIN 3"/>
    <property type="match status" value="1"/>
</dbReference>
<keyword evidence="6" id="KW-0472">Membrane</keyword>
<dbReference type="Proteomes" id="UP001595713">
    <property type="component" value="Unassembled WGS sequence"/>
</dbReference>
<accession>A0ABV7SQS8</accession>
<proteinExistence type="inferred from homology"/>
<feature type="domain" description="HAMP" evidence="8">
    <location>
        <begin position="212"/>
        <end position="265"/>
    </location>
</feature>
<keyword evidence="3" id="KW-0807">Transducer</keyword>
<dbReference type="RefSeq" id="WP_261293896.1">
    <property type="nucleotide sequence ID" value="NZ_JANQBK010000004.1"/>
</dbReference>
<dbReference type="EMBL" id="JBHRXP010000001">
    <property type="protein sequence ID" value="MFC3578691.1"/>
    <property type="molecule type" value="Genomic_DNA"/>
</dbReference>